<dbReference type="Gene3D" id="3.40.390.10">
    <property type="entry name" value="Collagenase (Catalytic Domain)"/>
    <property type="match status" value="1"/>
</dbReference>
<organism evidence="2 3">
    <name type="scientific">Actinomadura fibrosa</name>
    <dbReference type="NCBI Taxonomy" id="111802"/>
    <lineage>
        <taxon>Bacteria</taxon>
        <taxon>Bacillati</taxon>
        <taxon>Actinomycetota</taxon>
        <taxon>Actinomycetes</taxon>
        <taxon>Streptosporangiales</taxon>
        <taxon>Thermomonosporaceae</taxon>
        <taxon>Actinomadura</taxon>
    </lineage>
</organism>
<accession>A0ABW2Y7H3</accession>
<dbReference type="PROSITE" id="PS50215">
    <property type="entry name" value="ADAM_MEPRO"/>
    <property type="match status" value="1"/>
</dbReference>
<feature type="domain" description="Peptidase M12B" evidence="1">
    <location>
        <begin position="92"/>
        <end position="157"/>
    </location>
</feature>
<dbReference type="InterPro" id="IPR024079">
    <property type="entry name" value="MetalloPept_cat_dom_sf"/>
</dbReference>
<dbReference type="Pfam" id="PF13688">
    <property type="entry name" value="Reprolysin_5"/>
    <property type="match status" value="1"/>
</dbReference>
<evidence type="ECO:0000259" key="1">
    <source>
        <dbReference type="PROSITE" id="PS50215"/>
    </source>
</evidence>
<dbReference type="EMBL" id="JBHTGP010000038">
    <property type="protein sequence ID" value="MFD0692306.1"/>
    <property type="molecule type" value="Genomic_DNA"/>
</dbReference>
<sequence>MNVIRVGFDAISGGSTALDAAFEKLDYAIFRTRTIYQQINLGVGRVLHWFITAAEANGADDLGSEGECDDLIADWSVQNDGVDAFVVRNISDTDFVGRASAIPGECDKDAKDDGLCAGEIGRAAEGFARTFAHELGHHLGLSHNHGGANCPGTTAGCNNLMAQTRCATSCGGGIRTAVLLTASQGSTILTAPAHCAVQSGC</sequence>
<dbReference type="SUPFAM" id="SSF55486">
    <property type="entry name" value="Metalloproteases ('zincins'), catalytic domain"/>
    <property type="match status" value="1"/>
</dbReference>
<protein>
    <submittedName>
        <fullName evidence="2">M12 family metallo-peptidase</fullName>
    </submittedName>
</protein>
<name>A0ABW2Y7H3_9ACTN</name>
<dbReference type="Proteomes" id="UP001597063">
    <property type="component" value="Unassembled WGS sequence"/>
</dbReference>
<proteinExistence type="predicted"/>
<keyword evidence="3" id="KW-1185">Reference proteome</keyword>
<evidence type="ECO:0000313" key="3">
    <source>
        <dbReference type="Proteomes" id="UP001597063"/>
    </source>
</evidence>
<gene>
    <name evidence="2" type="ORF">ACFQZM_48015</name>
</gene>
<comment type="caution">
    <text evidence="2">The sequence shown here is derived from an EMBL/GenBank/DDBJ whole genome shotgun (WGS) entry which is preliminary data.</text>
</comment>
<dbReference type="InterPro" id="IPR001590">
    <property type="entry name" value="Peptidase_M12B"/>
</dbReference>
<reference evidence="3" key="1">
    <citation type="journal article" date="2019" name="Int. J. Syst. Evol. Microbiol.">
        <title>The Global Catalogue of Microorganisms (GCM) 10K type strain sequencing project: providing services to taxonomists for standard genome sequencing and annotation.</title>
        <authorList>
            <consortium name="The Broad Institute Genomics Platform"/>
            <consortium name="The Broad Institute Genome Sequencing Center for Infectious Disease"/>
            <person name="Wu L."/>
            <person name="Ma J."/>
        </authorList>
    </citation>
    <scope>NUCLEOTIDE SEQUENCE [LARGE SCALE GENOMIC DNA]</scope>
    <source>
        <strain evidence="3">JCM 9371</strain>
    </source>
</reference>
<dbReference type="RefSeq" id="WP_165502701.1">
    <property type="nucleotide sequence ID" value="NZ_CAACUY010000010.1"/>
</dbReference>
<evidence type="ECO:0000313" key="2">
    <source>
        <dbReference type="EMBL" id="MFD0692306.1"/>
    </source>
</evidence>